<evidence type="ECO:0000313" key="2">
    <source>
        <dbReference type="EMBL" id="GLC26020.1"/>
    </source>
</evidence>
<dbReference type="RefSeq" id="WP_284350491.1">
    <property type="nucleotide sequence ID" value="NZ_BRXS01000004.1"/>
</dbReference>
<dbReference type="EMBL" id="BRXS01000004">
    <property type="protein sequence ID" value="GLC26020.1"/>
    <property type="molecule type" value="Genomic_DNA"/>
</dbReference>
<sequence length="318" mass="32331">MLPVRTLAVASLLAAVAAPARAQDGGRHAAAVLSLPAAPRAAALADAFTAVGGDEASLFYSPAQLATVRGRGVSASVERFLATTLLGAAVGAVRVAGGTAAVGVRSLQYPDAPEAQEYEPTGRTVTGGELAVTAGFARALWGVRAGASATLVRQRVAEASGQTIAGDVGLAWTVPAASATSPLPRRALAGLTVAGALQHLGGELSLLGRASPLPRRMRVGIARPTTLTPTLSLLTTAEVVQLDGEAARPAAGAELRWQRGHLSLDARGGVRRRLLRDEAMPAHTVGAGLGFRAVGLDYAYQGYAALGATHRLGVRWAP</sequence>
<evidence type="ECO:0000313" key="3">
    <source>
        <dbReference type="Proteomes" id="UP001161325"/>
    </source>
</evidence>
<keyword evidence="3" id="KW-1185">Reference proteome</keyword>
<dbReference type="AlphaFoldDB" id="A0AA37V1D7"/>
<proteinExistence type="predicted"/>
<keyword evidence="1" id="KW-0732">Signal</keyword>
<dbReference type="Proteomes" id="UP001161325">
    <property type="component" value="Unassembled WGS sequence"/>
</dbReference>
<comment type="caution">
    <text evidence="2">The sequence shown here is derived from an EMBL/GenBank/DDBJ whole genome shotgun (WGS) entry which is preliminary data.</text>
</comment>
<evidence type="ECO:0000256" key="1">
    <source>
        <dbReference type="SAM" id="SignalP"/>
    </source>
</evidence>
<accession>A0AA37V1D7</accession>
<feature type="chain" id="PRO_5041426806" description="Autotransporter domain-containing protein" evidence="1">
    <location>
        <begin position="23"/>
        <end position="318"/>
    </location>
</feature>
<reference evidence="2" key="1">
    <citation type="submission" date="2022-08" db="EMBL/GenBank/DDBJ databases">
        <title>Draft genome sequencing of Roseisolibacter agri AW1220.</title>
        <authorList>
            <person name="Tobiishi Y."/>
            <person name="Tonouchi A."/>
        </authorList>
    </citation>
    <scope>NUCLEOTIDE SEQUENCE</scope>
    <source>
        <strain evidence="2">AW1220</strain>
    </source>
</reference>
<name>A0AA37V1D7_9BACT</name>
<organism evidence="2 3">
    <name type="scientific">Roseisolibacter agri</name>
    <dbReference type="NCBI Taxonomy" id="2014610"/>
    <lineage>
        <taxon>Bacteria</taxon>
        <taxon>Pseudomonadati</taxon>
        <taxon>Gemmatimonadota</taxon>
        <taxon>Gemmatimonadia</taxon>
        <taxon>Gemmatimonadales</taxon>
        <taxon>Gemmatimonadaceae</taxon>
        <taxon>Roseisolibacter</taxon>
    </lineage>
</organism>
<evidence type="ECO:0008006" key="4">
    <source>
        <dbReference type="Google" id="ProtNLM"/>
    </source>
</evidence>
<protein>
    <recommendedName>
        <fullName evidence="4">Autotransporter domain-containing protein</fullName>
    </recommendedName>
</protein>
<gene>
    <name evidence="2" type="ORF">rosag_25330</name>
</gene>
<feature type="signal peptide" evidence="1">
    <location>
        <begin position="1"/>
        <end position="22"/>
    </location>
</feature>